<reference evidence="3 5" key="3">
    <citation type="submission" date="2024-09" db="EMBL/GenBank/DDBJ databases">
        <title>Genomes of Rahnella.</title>
        <authorList>
            <person name="Mnguni F.C."/>
            <person name="Shin G.Y."/>
            <person name="Coutinho T."/>
        </authorList>
    </citation>
    <scope>NUCLEOTIDE SEQUENCE [LARGE SCALE GENOMIC DNA]</scope>
    <source>
        <strain evidence="3 5">20WA0057</strain>
    </source>
</reference>
<dbReference type="Gene3D" id="3.40.50.1820">
    <property type="entry name" value="alpha/beta hydrolase"/>
    <property type="match status" value="1"/>
</dbReference>
<reference evidence="2 4" key="2">
    <citation type="journal article" date="2012" name="J. Bacteriol.">
        <title>Complete Genome Sequence of Rahnella sp. Strain Y9602, a Gammaproteobacterium Isolate from Metal- and Radionuclide-Contaminated Soil.</title>
        <authorList>
            <person name="Martinez R.J."/>
            <person name="Bruce D."/>
            <person name="Detter C."/>
            <person name="Goodwin L.A."/>
            <person name="Han J."/>
            <person name="Han C.S."/>
            <person name="Held B."/>
            <person name="Land M.L."/>
            <person name="Mikhailova N."/>
            <person name="Nolan M."/>
            <person name="Pennacchio L."/>
            <person name="Pitluck S."/>
            <person name="Tapia R."/>
            <person name="Woyke T."/>
            <person name="Sobecky P.A."/>
        </authorList>
    </citation>
    <scope>NUCLEOTIDE SEQUENCE [LARGE SCALE GENOMIC DNA]</scope>
    <source>
        <strain evidence="2 4">Y9602</strain>
    </source>
</reference>
<feature type="domain" description="AB hydrolase-1" evidence="1">
    <location>
        <begin position="41"/>
        <end position="305"/>
    </location>
</feature>
<dbReference type="KEGG" id="rah:Rahaq_0965"/>
<organism evidence="2 4">
    <name type="scientific">Rahnella sp. (strain Y9602)</name>
    <dbReference type="NCBI Taxonomy" id="2703885"/>
    <lineage>
        <taxon>Bacteria</taxon>
        <taxon>Pseudomonadati</taxon>
        <taxon>Pseudomonadota</taxon>
        <taxon>Gammaproteobacteria</taxon>
        <taxon>Enterobacterales</taxon>
        <taxon>Yersiniaceae</taxon>
        <taxon>Rahnella</taxon>
    </lineage>
</organism>
<dbReference type="OrthoDB" id="9780134at2"/>
<evidence type="ECO:0000313" key="4">
    <source>
        <dbReference type="Proteomes" id="UP000007257"/>
    </source>
</evidence>
<evidence type="ECO:0000313" key="2">
    <source>
        <dbReference type="EMBL" id="ADW72590.1"/>
    </source>
</evidence>
<keyword evidence="5" id="KW-1185">Reference proteome</keyword>
<evidence type="ECO:0000313" key="5">
    <source>
        <dbReference type="Proteomes" id="UP001598201"/>
    </source>
</evidence>
<accession>A0A0H3F990</accession>
<dbReference type="InterPro" id="IPR050228">
    <property type="entry name" value="Carboxylesterase_BioH"/>
</dbReference>
<evidence type="ECO:0000313" key="3">
    <source>
        <dbReference type="EMBL" id="MFD3224984.1"/>
    </source>
</evidence>
<proteinExistence type="predicted"/>
<evidence type="ECO:0000259" key="1">
    <source>
        <dbReference type="Pfam" id="PF00561"/>
    </source>
</evidence>
<dbReference type="RefSeq" id="WP_013574295.1">
    <property type="nucleotide sequence ID" value="NC_015061.1"/>
</dbReference>
<name>A0A0H3F990_RAHSY</name>
<dbReference type="eggNOG" id="COG2267">
    <property type="taxonomic scope" value="Bacteria"/>
</dbReference>
<protein>
    <submittedName>
        <fullName evidence="2 3">Alpha/beta hydrolase</fullName>
    </submittedName>
</protein>
<dbReference type="InterPro" id="IPR000073">
    <property type="entry name" value="AB_hydrolase_1"/>
</dbReference>
<keyword evidence="2" id="KW-0378">Hydrolase</keyword>
<sequence>MSNSDIFSESFLIPSDTDGIRLHLLHKHRKGEQKFSEASTIVMMHGATYSSGSLFDTPLEGASFADALARAGFDVYAVDVRGYGGSTRPVEMLQAATLNAPAVRTDVAVRDFSSAVNFVLRTNGLSQVNVIGMSWGGSVTGTYTTQNGHKVRRLGLIAPQWVSDKPLPLDPGGELNAWRIVNAGAARERWISGAPQCKRGGLIPEGGFEAWLEKTVSDEPDDALRAQQSIRASNGPIQDIRDYWAAGKPFYDPADIGVPLMLIHGEWDIDVPVELAQAWFLRATGSPDKRWLEIGEATHMMVLEKNRYQVYNALISFFREPLAKA</sequence>
<dbReference type="AlphaFoldDB" id="A0A0H3F990"/>
<dbReference type="HOGENOM" id="CLU_067539_0_0_6"/>
<dbReference type="EMBL" id="CP002505">
    <property type="protein sequence ID" value="ADW72590.1"/>
    <property type="molecule type" value="Genomic_DNA"/>
</dbReference>
<dbReference type="SUPFAM" id="SSF53474">
    <property type="entry name" value="alpha/beta-Hydrolases"/>
    <property type="match status" value="1"/>
</dbReference>
<dbReference type="Pfam" id="PF00561">
    <property type="entry name" value="Abhydrolase_1"/>
    <property type="match status" value="1"/>
</dbReference>
<dbReference type="PANTHER" id="PTHR43194:SF2">
    <property type="entry name" value="PEROXISOMAL MEMBRANE PROTEIN LPX1"/>
    <property type="match status" value="1"/>
</dbReference>
<dbReference type="InterPro" id="IPR029058">
    <property type="entry name" value="AB_hydrolase_fold"/>
</dbReference>
<dbReference type="EMBL" id="JBHUCJ010000039">
    <property type="protein sequence ID" value="MFD3224984.1"/>
    <property type="molecule type" value="Genomic_DNA"/>
</dbReference>
<dbReference type="Proteomes" id="UP000007257">
    <property type="component" value="Chromosome"/>
</dbReference>
<reference evidence="4" key="1">
    <citation type="submission" date="2011-01" db="EMBL/GenBank/DDBJ databases">
        <title>Complete sequence of chromosome of Rahnella sp. Y9602.</title>
        <authorList>
            <consortium name="US DOE Joint Genome Institute"/>
            <person name="Lucas S."/>
            <person name="Copeland A."/>
            <person name="Lapidus A."/>
            <person name="Cheng J.-F."/>
            <person name="Goodwin L."/>
            <person name="Pitluck S."/>
            <person name="Lu M."/>
            <person name="Detter J.C."/>
            <person name="Han C."/>
            <person name="Tapia R."/>
            <person name="Land M."/>
            <person name="Hauser L."/>
            <person name="Kyrpides N."/>
            <person name="Ivanova N."/>
            <person name="Ovchinnikova G."/>
            <person name="Pagani I."/>
            <person name="Sobecky P.A."/>
            <person name="Martinez R.J."/>
            <person name="Woyke T."/>
        </authorList>
    </citation>
    <scope>NUCLEOTIDE SEQUENCE [LARGE SCALE GENOMIC DNA]</scope>
    <source>
        <strain evidence="4">Y9602</strain>
    </source>
</reference>
<dbReference type="PANTHER" id="PTHR43194">
    <property type="entry name" value="HYDROLASE ALPHA/BETA FOLD FAMILY"/>
    <property type="match status" value="1"/>
</dbReference>
<dbReference type="Proteomes" id="UP001598201">
    <property type="component" value="Unassembled WGS sequence"/>
</dbReference>
<dbReference type="GO" id="GO:0016787">
    <property type="term" value="F:hydrolase activity"/>
    <property type="evidence" value="ECO:0007669"/>
    <property type="project" value="UniProtKB-KW"/>
</dbReference>
<gene>
    <name evidence="2" type="ordered locus">Rahaq_0965</name>
    <name evidence="3" type="ORF">ACFPK4_15715</name>
</gene>